<evidence type="ECO:0000313" key="3">
    <source>
        <dbReference type="Proteomes" id="UP001500571"/>
    </source>
</evidence>
<sequence>MTLALLCALGTSLCYGLGSVLQGAAAMDIAPAARLDPHLLLTLTRTWRYPTGLALDGVGFLLSLVALRSLPLYVVQSVVSSSLAVTAIAAVVFLGLRMRRREWAALVSVVVGLTMVGLSAASQQPDAVGTRGQVVILIVAVALVLTSIAVVRVSDRSGAWVLGGAAGLAFGVVAVAARALPAFPSGSRPAHDAQLLLTAPALYALLLAAAFALTAYATALQRGTVVQATAPLVVGETVLPALAGLALFGDHPRPGWGAVAVVGFVVAVGASLLLSRYGDVEAAVDAVEPLGS</sequence>
<name>A0ABN2RQX9_9ACTN</name>
<gene>
    <name evidence="2" type="ORF">GCM10009798_38150</name>
</gene>
<feature type="transmembrane region" description="Helical" evidence="1">
    <location>
        <begin position="103"/>
        <end position="122"/>
    </location>
</feature>
<accession>A0ABN2RQX9</accession>
<dbReference type="Proteomes" id="UP001500571">
    <property type="component" value="Unassembled WGS sequence"/>
</dbReference>
<dbReference type="PANTHER" id="PTHR40761">
    <property type="entry name" value="CONSERVED INTEGRAL MEMBRANE ALANINE VALINE AND LEUCINE RICH PROTEIN-RELATED"/>
    <property type="match status" value="1"/>
</dbReference>
<comment type="caution">
    <text evidence="2">The sequence shown here is derived from an EMBL/GenBank/DDBJ whole genome shotgun (WGS) entry which is preliminary data.</text>
</comment>
<dbReference type="EMBL" id="BAAAPB010000005">
    <property type="protein sequence ID" value="GAA1973295.1"/>
    <property type="molecule type" value="Genomic_DNA"/>
</dbReference>
<keyword evidence="1" id="KW-1133">Transmembrane helix</keyword>
<dbReference type="Gene3D" id="1.10.3730.20">
    <property type="match status" value="1"/>
</dbReference>
<keyword evidence="1" id="KW-0472">Membrane</keyword>
<feature type="transmembrane region" description="Helical" evidence="1">
    <location>
        <begin position="70"/>
        <end position="96"/>
    </location>
</feature>
<feature type="transmembrane region" description="Helical" evidence="1">
    <location>
        <begin position="232"/>
        <end position="249"/>
    </location>
</feature>
<protein>
    <recommendedName>
        <fullName evidence="4">DMT family transporter</fullName>
    </recommendedName>
</protein>
<evidence type="ECO:0000256" key="1">
    <source>
        <dbReference type="SAM" id="Phobius"/>
    </source>
</evidence>
<dbReference type="RefSeq" id="WP_344047639.1">
    <property type="nucleotide sequence ID" value="NZ_BAAAPB010000005.1"/>
</dbReference>
<feature type="transmembrane region" description="Helical" evidence="1">
    <location>
        <begin position="134"/>
        <end position="153"/>
    </location>
</feature>
<dbReference type="PANTHER" id="PTHR40761:SF1">
    <property type="entry name" value="CONSERVED INTEGRAL MEMBRANE ALANINE VALINE AND LEUCINE RICH PROTEIN-RELATED"/>
    <property type="match status" value="1"/>
</dbReference>
<proteinExistence type="predicted"/>
<feature type="transmembrane region" description="Helical" evidence="1">
    <location>
        <begin position="255"/>
        <end position="274"/>
    </location>
</feature>
<dbReference type="SUPFAM" id="SSF103481">
    <property type="entry name" value="Multidrug resistance efflux transporter EmrE"/>
    <property type="match status" value="1"/>
</dbReference>
<evidence type="ECO:0008006" key="4">
    <source>
        <dbReference type="Google" id="ProtNLM"/>
    </source>
</evidence>
<organism evidence="2 3">
    <name type="scientific">Nocardioides panacihumi</name>
    <dbReference type="NCBI Taxonomy" id="400774"/>
    <lineage>
        <taxon>Bacteria</taxon>
        <taxon>Bacillati</taxon>
        <taxon>Actinomycetota</taxon>
        <taxon>Actinomycetes</taxon>
        <taxon>Propionibacteriales</taxon>
        <taxon>Nocardioidaceae</taxon>
        <taxon>Nocardioides</taxon>
    </lineage>
</organism>
<evidence type="ECO:0000313" key="2">
    <source>
        <dbReference type="EMBL" id="GAA1973295.1"/>
    </source>
</evidence>
<dbReference type="InterPro" id="IPR037185">
    <property type="entry name" value="EmrE-like"/>
</dbReference>
<feature type="transmembrane region" description="Helical" evidence="1">
    <location>
        <begin position="200"/>
        <end position="220"/>
    </location>
</feature>
<keyword evidence="1" id="KW-0812">Transmembrane</keyword>
<keyword evidence="3" id="KW-1185">Reference proteome</keyword>
<reference evidence="2 3" key="1">
    <citation type="journal article" date="2019" name="Int. J. Syst. Evol. Microbiol.">
        <title>The Global Catalogue of Microorganisms (GCM) 10K type strain sequencing project: providing services to taxonomists for standard genome sequencing and annotation.</title>
        <authorList>
            <consortium name="The Broad Institute Genomics Platform"/>
            <consortium name="The Broad Institute Genome Sequencing Center for Infectious Disease"/>
            <person name="Wu L."/>
            <person name="Ma J."/>
        </authorList>
    </citation>
    <scope>NUCLEOTIDE SEQUENCE [LARGE SCALE GENOMIC DNA]</scope>
    <source>
        <strain evidence="2 3">JCM 15309</strain>
    </source>
</reference>
<feature type="transmembrane region" description="Helical" evidence="1">
    <location>
        <begin position="160"/>
        <end position="180"/>
    </location>
</feature>